<dbReference type="InterPro" id="IPR007627">
    <property type="entry name" value="RNA_pol_sigma70_r2"/>
</dbReference>
<dbReference type="PANTHER" id="PTHR43133:SF52">
    <property type="entry name" value="ECF RNA POLYMERASE SIGMA FACTOR SIGL"/>
    <property type="match status" value="1"/>
</dbReference>
<dbReference type="Gene3D" id="1.10.1740.10">
    <property type="match status" value="1"/>
</dbReference>
<evidence type="ECO:0000313" key="11">
    <source>
        <dbReference type="EMBL" id="MBO3793888.1"/>
    </source>
</evidence>
<dbReference type="InterPro" id="IPR014296">
    <property type="entry name" value="RNA_pol_sigma-M_bacilli"/>
</dbReference>
<dbReference type="EMBL" id="LJZV01000002">
    <property type="protein sequence ID" value="KZD94697.1"/>
    <property type="molecule type" value="Genomic_DNA"/>
</dbReference>
<dbReference type="Proteomes" id="UP000032247">
    <property type="component" value="Unassembled WGS sequence"/>
</dbReference>
<dbReference type="InterPro" id="IPR013324">
    <property type="entry name" value="RNA_pol_sigma_r3/r4-like"/>
</dbReference>
<reference evidence="11" key="3">
    <citation type="submission" date="2021-03" db="EMBL/GenBank/DDBJ databases">
        <title>Isolation of Bacillus subtilis from fermented food sample.</title>
        <authorList>
            <person name="Lakshmanan V."/>
            <person name="Athira K."/>
            <person name="Rajagopal K."/>
        </authorList>
    </citation>
    <scope>NUCLEOTIDE SEQUENCE</scope>
    <source>
        <strain evidence="11">S1</strain>
    </source>
</reference>
<sequence length="163" mass="19407">MTIDEIYQMYMNDVYRFLLSMTKDKHLAEDLLQETFMRAYIHIHSYDHSKVKPWLFQVARNAFIDYVRKHKKEVTISDDLIGSLFQNAVQSPAHQVEIKEVLTGYMSELPDNYREALTLYYLKELNYKEASHIMNISEANFKSVLFRARQRLKALYNRGVNDE</sequence>
<reference evidence="9 13" key="1">
    <citation type="submission" date="2014-12" db="EMBL/GenBank/DDBJ databases">
        <title>Comparative genome analysis of Bacillus coagulans HM-08, Clostridium butyricum HM-68, Bacillus subtilis HM-66 and Bacillus licheniformis BL-09.</title>
        <authorList>
            <person name="Zhang H."/>
        </authorList>
    </citation>
    <scope>NUCLEOTIDE SEQUENCE [LARGE SCALE GENOMIC DNA]</scope>
    <source>
        <strain evidence="9 13">HM-66</strain>
    </source>
</reference>
<dbReference type="STRING" id="483913.AN935_04975"/>
<evidence type="ECO:0000313" key="10">
    <source>
        <dbReference type="EMBL" id="KZD94697.1"/>
    </source>
</evidence>
<feature type="domain" description="RNA polymerase sigma-70 region 2" evidence="7">
    <location>
        <begin position="6"/>
        <end position="72"/>
    </location>
</feature>
<reference evidence="12" key="4">
    <citation type="submission" date="2023-03" db="EMBL/GenBank/DDBJ databases">
        <title>Complete genome sequences of 52 Bacillus and Priestia strains isolated from West-African fermentations and 26 reference strains from the DSMZ collection.</title>
        <authorList>
            <person name="Wiedenbein E.S."/>
            <person name="Canoy T.S."/>
            <person name="Hui Y."/>
            <person name="Parkouda C."/>
            <person name="Dawende C."/>
            <person name="Ametefe E."/>
            <person name="Jespersen L."/>
            <person name="Nielsen D.S."/>
        </authorList>
    </citation>
    <scope>NUCLEOTIDE SEQUENCE</scope>
    <source>
        <strain evidence="12">PRO56</strain>
    </source>
</reference>
<dbReference type="NCBIfam" id="TIGR02937">
    <property type="entry name" value="sigma70-ECF"/>
    <property type="match status" value="1"/>
</dbReference>
<dbReference type="EMBL" id="JAGFPW010000003">
    <property type="protein sequence ID" value="MBO3793888.1"/>
    <property type="molecule type" value="Genomic_DNA"/>
</dbReference>
<dbReference type="Gene3D" id="1.10.10.10">
    <property type="entry name" value="Winged helix-like DNA-binding domain superfamily/Winged helix DNA-binding domain"/>
    <property type="match status" value="1"/>
</dbReference>
<evidence type="ECO:0000313" key="12">
    <source>
        <dbReference type="EMBL" id="WEY84392.1"/>
    </source>
</evidence>
<dbReference type="InterPro" id="IPR014284">
    <property type="entry name" value="RNA_pol_sigma-70_dom"/>
</dbReference>
<dbReference type="InterPro" id="IPR039425">
    <property type="entry name" value="RNA_pol_sigma-70-like"/>
</dbReference>
<dbReference type="GO" id="GO:0006352">
    <property type="term" value="P:DNA-templated transcription initiation"/>
    <property type="evidence" value="ECO:0007669"/>
    <property type="project" value="InterPro"/>
</dbReference>
<evidence type="ECO:0000259" key="8">
    <source>
        <dbReference type="Pfam" id="PF08281"/>
    </source>
</evidence>
<keyword evidence="4 6" id="KW-0238">DNA-binding</keyword>
<evidence type="ECO:0000256" key="4">
    <source>
        <dbReference type="ARBA" id="ARBA00023125"/>
    </source>
</evidence>
<dbReference type="CDD" id="cd06171">
    <property type="entry name" value="Sigma70_r4"/>
    <property type="match status" value="1"/>
</dbReference>
<dbReference type="InterPro" id="IPR013249">
    <property type="entry name" value="RNA_pol_sigma70_r4_t2"/>
</dbReference>
<comment type="similarity">
    <text evidence="1 6">Belongs to the sigma-70 factor family. ECF subfamily.</text>
</comment>
<dbReference type="Proteomes" id="UP001214898">
    <property type="component" value="Chromosome"/>
</dbReference>
<dbReference type="EMBL" id="JXBC01000002">
    <property type="protein sequence ID" value="KIU11894.1"/>
    <property type="molecule type" value="Genomic_DNA"/>
</dbReference>
<dbReference type="GO" id="GO:0003677">
    <property type="term" value="F:DNA binding"/>
    <property type="evidence" value="ECO:0007669"/>
    <property type="project" value="UniProtKB-KW"/>
</dbReference>
<evidence type="ECO:0000259" key="7">
    <source>
        <dbReference type="Pfam" id="PF04542"/>
    </source>
</evidence>
<dbReference type="GO" id="GO:0006950">
    <property type="term" value="P:response to stress"/>
    <property type="evidence" value="ECO:0007669"/>
    <property type="project" value="UniProtKB-ARBA"/>
</dbReference>
<keyword evidence="3 6" id="KW-0731">Sigma factor</keyword>
<evidence type="ECO:0000256" key="5">
    <source>
        <dbReference type="ARBA" id="ARBA00023163"/>
    </source>
</evidence>
<keyword evidence="2 6" id="KW-0805">Transcription regulation</keyword>
<dbReference type="OrthoDB" id="9795666at2"/>
<dbReference type="Proteomes" id="UP000665181">
    <property type="component" value="Unassembled WGS sequence"/>
</dbReference>
<evidence type="ECO:0000313" key="9">
    <source>
        <dbReference type="EMBL" id="KIU11894.1"/>
    </source>
</evidence>
<dbReference type="Pfam" id="PF08281">
    <property type="entry name" value="Sigma70_r4_2"/>
    <property type="match status" value="1"/>
</dbReference>
<accession>A0A063XGB7</accession>
<organism evidence="9 13">
    <name type="scientific">Bacillus subtilis</name>
    <dbReference type="NCBI Taxonomy" id="1423"/>
    <lineage>
        <taxon>Bacteria</taxon>
        <taxon>Bacillati</taxon>
        <taxon>Bacillota</taxon>
        <taxon>Bacilli</taxon>
        <taxon>Bacillales</taxon>
        <taxon>Bacillaceae</taxon>
        <taxon>Bacillus</taxon>
    </lineage>
</organism>
<dbReference type="Proteomes" id="UP000076442">
    <property type="component" value="Unassembled WGS sequence"/>
</dbReference>
<feature type="domain" description="RNA polymerase sigma factor 70 region 4 type 2" evidence="8">
    <location>
        <begin position="104"/>
        <end position="152"/>
    </location>
</feature>
<accession>A0A0M0L043</accession>
<dbReference type="SUPFAM" id="SSF88946">
    <property type="entry name" value="Sigma2 domain of RNA polymerase sigma factors"/>
    <property type="match status" value="1"/>
</dbReference>
<dbReference type="OMA" id="IQIIHTL"/>
<dbReference type="GO" id="GO:0016987">
    <property type="term" value="F:sigma factor activity"/>
    <property type="evidence" value="ECO:0007669"/>
    <property type="project" value="UniProtKB-KW"/>
</dbReference>
<evidence type="ECO:0000313" key="14">
    <source>
        <dbReference type="Proteomes" id="UP000076442"/>
    </source>
</evidence>
<evidence type="ECO:0000256" key="6">
    <source>
        <dbReference type="RuleBase" id="RU000716"/>
    </source>
</evidence>
<gene>
    <name evidence="11" type="primary">sigM</name>
    <name evidence="10" type="ORF">B4122_0454</name>
    <name evidence="11" type="ORF">J5227_06000</name>
    <name evidence="12" type="ORF">P5633_19180</name>
    <name evidence="9" type="ORF">SC09_Contig19orf00172</name>
</gene>
<dbReference type="SMR" id="A0A063XGB7"/>
<dbReference type="PATRIC" id="fig|1423.134.peg.3658"/>
<dbReference type="EMBL" id="CP120576">
    <property type="protein sequence ID" value="WEY84392.1"/>
    <property type="molecule type" value="Genomic_DNA"/>
</dbReference>
<name>A0A063XGB7_BACIU</name>
<evidence type="ECO:0000256" key="3">
    <source>
        <dbReference type="ARBA" id="ARBA00023082"/>
    </source>
</evidence>
<evidence type="ECO:0000256" key="2">
    <source>
        <dbReference type="ARBA" id="ARBA00023015"/>
    </source>
</evidence>
<dbReference type="InterPro" id="IPR013325">
    <property type="entry name" value="RNA_pol_sigma_r2"/>
</dbReference>
<dbReference type="Pfam" id="PF04542">
    <property type="entry name" value="Sigma70_r2"/>
    <property type="match status" value="1"/>
</dbReference>
<protein>
    <recommendedName>
        <fullName evidence="6">RNA polymerase sigma factor</fullName>
    </recommendedName>
</protein>
<dbReference type="RefSeq" id="WP_003224177.1">
    <property type="nucleotide sequence ID" value="NZ_AP024621.1"/>
</dbReference>
<dbReference type="GeneID" id="76986057"/>
<evidence type="ECO:0000313" key="13">
    <source>
        <dbReference type="Proteomes" id="UP000032247"/>
    </source>
</evidence>
<dbReference type="NCBIfam" id="TIGR02950">
    <property type="entry name" value="SigM_subfam"/>
    <property type="match status" value="1"/>
</dbReference>
<proteinExistence type="inferred from homology"/>
<dbReference type="PROSITE" id="PS01063">
    <property type="entry name" value="SIGMA70_ECF"/>
    <property type="match status" value="1"/>
</dbReference>
<dbReference type="PANTHER" id="PTHR43133">
    <property type="entry name" value="RNA POLYMERASE ECF-TYPE SIGMA FACTO"/>
    <property type="match status" value="1"/>
</dbReference>
<dbReference type="InterPro" id="IPR036388">
    <property type="entry name" value="WH-like_DNA-bd_sf"/>
</dbReference>
<dbReference type="NCBIfam" id="NF007226">
    <property type="entry name" value="PRK09644.1"/>
    <property type="match status" value="1"/>
</dbReference>
<dbReference type="GeneID" id="11238844"/>
<dbReference type="SUPFAM" id="SSF88659">
    <property type="entry name" value="Sigma3 and sigma4 domains of RNA polymerase sigma factors"/>
    <property type="match status" value="1"/>
</dbReference>
<dbReference type="AlphaFoldDB" id="A0A063XGB7"/>
<dbReference type="InterPro" id="IPR000838">
    <property type="entry name" value="RNA_pol_sigma70_ECF_CS"/>
</dbReference>
<reference evidence="10 14" key="2">
    <citation type="submission" date="2015-09" db="EMBL/GenBank/DDBJ databases">
        <title>Spore heat resistance.</title>
        <authorList>
            <person name="Boekhorst J."/>
            <person name="Berendsen E.M."/>
            <person name="Wells-Bennik M.H."/>
            <person name="Kuipers O.P."/>
        </authorList>
    </citation>
    <scope>NUCLEOTIDE SEQUENCE [LARGE SCALE GENOMIC DNA]</scope>
    <source>
        <strain evidence="10 14">B4122</strain>
    </source>
</reference>
<evidence type="ECO:0000256" key="1">
    <source>
        <dbReference type="ARBA" id="ARBA00010641"/>
    </source>
</evidence>
<keyword evidence="5 6" id="KW-0804">Transcription</keyword>